<dbReference type="SUPFAM" id="SSF56300">
    <property type="entry name" value="Metallo-dependent phosphatases"/>
    <property type="match status" value="1"/>
</dbReference>
<dbReference type="GO" id="GO:0046872">
    <property type="term" value="F:metal ion binding"/>
    <property type="evidence" value="ECO:0007669"/>
    <property type="project" value="UniProtKB-KW"/>
</dbReference>
<gene>
    <name evidence="4" type="ORF">KCG48_11165</name>
</gene>
<dbReference type="Proteomes" id="UP000675379">
    <property type="component" value="Unassembled WGS sequence"/>
</dbReference>
<keyword evidence="2" id="KW-0479">Metal-binding</keyword>
<evidence type="ECO:0000313" key="5">
    <source>
        <dbReference type="Proteomes" id="UP000675379"/>
    </source>
</evidence>
<sequence>MKIAVVSDTHRQYGKIEKVCSVIVRENPDRILHLGDLAEDADVMEALLDRSVLRVAGNCDGGSGEPLELLLQLEGQTIFATHGHLYRVKLTTEGLLQAARDKGASIALYGHTHLAREESRLGVTLVNPGSAALPHGGQAPTMAFLELAPQGVKVRFVPIG</sequence>
<dbReference type="AlphaFoldDB" id="A0A941CSP2"/>
<comment type="cofactor">
    <cofactor evidence="2">
        <name>a divalent metal cation</name>
        <dbReference type="ChEBI" id="CHEBI:60240"/>
    </cofactor>
</comment>
<name>A0A941CSP2_9CLOT</name>
<evidence type="ECO:0000313" key="4">
    <source>
        <dbReference type="EMBL" id="MBR0576874.1"/>
    </source>
</evidence>
<dbReference type="NCBIfam" id="TIGR00040">
    <property type="entry name" value="yfcE"/>
    <property type="match status" value="1"/>
</dbReference>
<dbReference type="Gene3D" id="3.60.21.10">
    <property type="match status" value="1"/>
</dbReference>
<reference evidence="4" key="1">
    <citation type="submission" date="2021-04" db="EMBL/GenBank/DDBJ databases">
        <title>Proteiniclasticum sedimins sp. nov., an obligate anaerobic bacterium isolated from anaerobic sludge.</title>
        <authorList>
            <person name="Liu J."/>
        </authorList>
    </citation>
    <scope>NUCLEOTIDE SEQUENCE</scope>
    <source>
        <strain evidence="4">BAD-10</strain>
    </source>
</reference>
<dbReference type="EMBL" id="JAGSCS010000016">
    <property type="protein sequence ID" value="MBR0576874.1"/>
    <property type="molecule type" value="Genomic_DNA"/>
</dbReference>
<dbReference type="RefSeq" id="WP_211802293.1">
    <property type="nucleotide sequence ID" value="NZ_JAGSCS010000016.1"/>
</dbReference>
<accession>A0A941CSP2</accession>
<dbReference type="InterPro" id="IPR029052">
    <property type="entry name" value="Metallo-depent_PP-like"/>
</dbReference>
<organism evidence="4 5">
    <name type="scientific">Proteiniclasticum sediminis</name>
    <dbReference type="NCBI Taxonomy" id="2804028"/>
    <lineage>
        <taxon>Bacteria</taxon>
        <taxon>Bacillati</taxon>
        <taxon>Bacillota</taxon>
        <taxon>Clostridia</taxon>
        <taxon>Eubacteriales</taxon>
        <taxon>Clostridiaceae</taxon>
        <taxon>Proteiniclasticum</taxon>
    </lineage>
</organism>
<dbReference type="GO" id="GO:0016787">
    <property type="term" value="F:hydrolase activity"/>
    <property type="evidence" value="ECO:0007669"/>
    <property type="project" value="UniProtKB-UniRule"/>
</dbReference>
<comment type="caution">
    <text evidence="4">The sequence shown here is derived from an EMBL/GenBank/DDBJ whole genome shotgun (WGS) entry which is preliminary data.</text>
</comment>
<evidence type="ECO:0000256" key="1">
    <source>
        <dbReference type="ARBA" id="ARBA00008950"/>
    </source>
</evidence>
<proteinExistence type="inferred from homology"/>
<evidence type="ECO:0000256" key="2">
    <source>
        <dbReference type="RuleBase" id="RU362039"/>
    </source>
</evidence>
<dbReference type="InterPro" id="IPR024654">
    <property type="entry name" value="Calcineurin-like_PHP_lpxH"/>
</dbReference>
<dbReference type="PANTHER" id="PTHR11124">
    <property type="entry name" value="VACUOLAR SORTING PROTEIN VPS29"/>
    <property type="match status" value="1"/>
</dbReference>
<dbReference type="Pfam" id="PF12850">
    <property type="entry name" value="Metallophos_2"/>
    <property type="match status" value="1"/>
</dbReference>
<keyword evidence="5" id="KW-1185">Reference proteome</keyword>
<dbReference type="InterPro" id="IPR000979">
    <property type="entry name" value="Phosphodiesterase_MJ0936/Vps29"/>
</dbReference>
<comment type="similarity">
    <text evidence="1 2">Belongs to the metallophosphoesterase superfamily. YfcE family.</text>
</comment>
<evidence type="ECO:0000259" key="3">
    <source>
        <dbReference type="Pfam" id="PF12850"/>
    </source>
</evidence>
<feature type="domain" description="Calcineurin-like phosphoesterase" evidence="3">
    <location>
        <begin position="1"/>
        <end position="147"/>
    </location>
</feature>
<dbReference type="EC" id="3.1.4.-" evidence="2"/>
<protein>
    <recommendedName>
        <fullName evidence="2">Phosphoesterase</fullName>
        <ecNumber evidence="2">3.1.4.-</ecNumber>
    </recommendedName>
</protein>